<evidence type="ECO:0000256" key="1">
    <source>
        <dbReference type="ARBA" id="ARBA00009865"/>
    </source>
</evidence>
<keyword evidence="4 5" id="KW-0326">Glycosidase</keyword>
<accession>A0A6A6G9I6</accession>
<evidence type="ECO:0000313" key="7">
    <source>
        <dbReference type="EMBL" id="KAF2222354.1"/>
    </source>
</evidence>
<feature type="chain" id="PRO_5025581578" evidence="6">
    <location>
        <begin position="22"/>
        <end position="329"/>
    </location>
</feature>
<dbReference type="InterPro" id="IPR006710">
    <property type="entry name" value="Glyco_hydro_43"/>
</dbReference>
<dbReference type="Gene3D" id="2.115.10.20">
    <property type="entry name" value="Glycosyl hydrolase domain, family 43"/>
    <property type="match status" value="1"/>
</dbReference>
<sequence>MFASIFKSPVVLLTGITAVLAATYSNPVEPRNGGDPSIVWHDGYYYMTSTTWSNVRLRRATTIEGLKTGENKVIWSPDSPQRQCNVWAPEIHNLGGTWYVYFSAGGCASTDIQQSQVLIGGSSPWDDFRFFGTINTPDWSIDGTPLSIDGKDYFVYSCFRNDTGERLQSLCIGELSSPIDMGPEYLLSSPTRDWERIGPFPVNEGPFAIYRNGRTFLAFSASYCGTPDYTLALLTYEGGDPLLGSSWAKSEPQFSKANGNYGTGHNSFFTSPDGSEVWMAYHSTPNSGGSCGDRYSNVKKIEFQADGTPILGVPLVAGEMFDGPSGEPS</sequence>
<dbReference type="GO" id="GO:0005975">
    <property type="term" value="P:carbohydrate metabolic process"/>
    <property type="evidence" value="ECO:0007669"/>
    <property type="project" value="InterPro"/>
</dbReference>
<dbReference type="Pfam" id="PF04616">
    <property type="entry name" value="Glyco_hydro_43"/>
    <property type="match status" value="1"/>
</dbReference>
<evidence type="ECO:0000256" key="2">
    <source>
        <dbReference type="ARBA" id="ARBA00022729"/>
    </source>
</evidence>
<reference evidence="8" key="1">
    <citation type="journal article" date="2020" name="Stud. Mycol.">
        <title>101 Dothideomycetes genomes: A test case for predicting lifestyles and emergence of pathogens.</title>
        <authorList>
            <person name="Haridas S."/>
            <person name="Albert R."/>
            <person name="Binder M."/>
            <person name="Bloem J."/>
            <person name="LaButti K."/>
            <person name="Salamov A."/>
            <person name="Andreopoulos B."/>
            <person name="Baker S."/>
            <person name="Barry K."/>
            <person name="Bills G."/>
            <person name="Bluhm B."/>
            <person name="Cannon C."/>
            <person name="Castanera R."/>
            <person name="Culley D."/>
            <person name="Daum C."/>
            <person name="Ezra D."/>
            <person name="Gonzalez J."/>
            <person name="Henrissat B."/>
            <person name="Kuo A."/>
            <person name="Liang C."/>
            <person name="Lipzen A."/>
            <person name="Lutzoni F."/>
            <person name="Magnuson J."/>
            <person name="Mondo S."/>
            <person name="Nolan M."/>
            <person name="Ohm R."/>
            <person name="Pangilinan J."/>
            <person name="Park H.-J."/>
            <person name="Ramirez L."/>
            <person name="Alfaro M."/>
            <person name="Sun H."/>
            <person name="Tritt A."/>
            <person name="Yoshinaga Y."/>
            <person name="Zwiers L.-H."/>
            <person name="Turgeon B."/>
            <person name="Goodwin S."/>
            <person name="Spatafora J."/>
            <person name="Crous P."/>
            <person name="Grigoriev I."/>
        </authorList>
    </citation>
    <scope>NUCLEOTIDE SEQUENCE [LARGE SCALE GENOMIC DNA]</scope>
    <source>
        <strain evidence="8">CECT 20119</strain>
    </source>
</reference>
<gene>
    <name evidence="7" type="ORF">BDZ85DRAFT_263500</name>
</gene>
<evidence type="ECO:0000256" key="3">
    <source>
        <dbReference type="ARBA" id="ARBA00022801"/>
    </source>
</evidence>
<comment type="similarity">
    <text evidence="1 5">Belongs to the glycosyl hydrolase 43 family.</text>
</comment>
<name>A0A6A6G9I6_9PEZI</name>
<evidence type="ECO:0000256" key="5">
    <source>
        <dbReference type="RuleBase" id="RU361187"/>
    </source>
</evidence>
<dbReference type="PANTHER" id="PTHR43817">
    <property type="entry name" value="GLYCOSYL HYDROLASE"/>
    <property type="match status" value="1"/>
</dbReference>
<evidence type="ECO:0000256" key="6">
    <source>
        <dbReference type="SAM" id="SignalP"/>
    </source>
</evidence>
<organism evidence="7 8">
    <name type="scientific">Elsinoe ampelina</name>
    <dbReference type="NCBI Taxonomy" id="302913"/>
    <lineage>
        <taxon>Eukaryota</taxon>
        <taxon>Fungi</taxon>
        <taxon>Dikarya</taxon>
        <taxon>Ascomycota</taxon>
        <taxon>Pezizomycotina</taxon>
        <taxon>Dothideomycetes</taxon>
        <taxon>Dothideomycetidae</taxon>
        <taxon>Myriangiales</taxon>
        <taxon>Elsinoaceae</taxon>
        <taxon>Elsinoe</taxon>
    </lineage>
</organism>
<keyword evidence="2 6" id="KW-0732">Signal</keyword>
<dbReference type="CDD" id="cd18820">
    <property type="entry name" value="GH43_LbAraf43-like"/>
    <property type="match status" value="1"/>
</dbReference>
<keyword evidence="3 5" id="KW-0378">Hydrolase</keyword>
<proteinExistence type="inferred from homology"/>
<feature type="signal peptide" evidence="6">
    <location>
        <begin position="1"/>
        <end position="21"/>
    </location>
</feature>
<dbReference type="GO" id="GO:0004553">
    <property type="term" value="F:hydrolase activity, hydrolyzing O-glycosyl compounds"/>
    <property type="evidence" value="ECO:0007669"/>
    <property type="project" value="InterPro"/>
</dbReference>
<dbReference type="OrthoDB" id="272289at2759"/>
<evidence type="ECO:0000313" key="8">
    <source>
        <dbReference type="Proteomes" id="UP000799538"/>
    </source>
</evidence>
<keyword evidence="8" id="KW-1185">Reference proteome</keyword>
<dbReference type="EMBL" id="ML992508">
    <property type="protein sequence ID" value="KAF2222354.1"/>
    <property type="molecule type" value="Genomic_DNA"/>
</dbReference>
<dbReference type="PANTHER" id="PTHR43817:SF1">
    <property type="entry name" value="HYDROLASE, FAMILY 43, PUTATIVE (AFU_ORTHOLOGUE AFUA_3G01660)-RELATED"/>
    <property type="match status" value="1"/>
</dbReference>
<dbReference type="SUPFAM" id="SSF75005">
    <property type="entry name" value="Arabinanase/levansucrase/invertase"/>
    <property type="match status" value="1"/>
</dbReference>
<dbReference type="Proteomes" id="UP000799538">
    <property type="component" value="Unassembled WGS sequence"/>
</dbReference>
<protein>
    <submittedName>
        <fullName evidence="7">Glycosyl hydrolase</fullName>
    </submittedName>
</protein>
<dbReference type="AlphaFoldDB" id="A0A6A6G9I6"/>
<evidence type="ECO:0000256" key="4">
    <source>
        <dbReference type="ARBA" id="ARBA00023295"/>
    </source>
</evidence>
<dbReference type="InterPro" id="IPR023296">
    <property type="entry name" value="Glyco_hydro_beta-prop_sf"/>
</dbReference>